<accession>A0A3M7RYL7</accession>
<proteinExistence type="predicted"/>
<feature type="region of interest" description="Disordered" evidence="5">
    <location>
        <begin position="789"/>
        <end position="826"/>
    </location>
</feature>
<dbReference type="InterPro" id="IPR011993">
    <property type="entry name" value="PH-like_dom_sf"/>
</dbReference>
<feature type="domain" description="Rho-GAP" evidence="7">
    <location>
        <begin position="387"/>
        <end position="664"/>
    </location>
</feature>
<dbReference type="SMART" id="SM00324">
    <property type="entry name" value="RhoGAP"/>
    <property type="match status" value="1"/>
</dbReference>
<dbReference type="InterPro" id="IPR047234">
    <property type="entry name" value="GRAF_fam"/>
</dbReference>
<dbReference type="OrthoDB" id="3183924at2759"/>
<evidence type="ECO:0000256" key="4">
    <source>
        <dbReference type="SAM" id="Coils"/>
    </source>
</evidence>
<reference evidence="8 9" key="1">
    <citation type="journal article" date="2018" name="Sci. Rep.">
        <title>Genomic signatures of local adaptation to the degree of environmental predictability in rotifers.</title>
        <authorList>
            <person name="Franch-Gras L."/>
            <person name="Hahn C."/>
            <person name="Garcia-Roger E.M."/>
            <person name="Carmona M.J."/>
            <person name="Serra M."/>
            <person name="Gomez A."/>
        </authorList>
    </citation>
    <scope>NUCLEOTIDE SEQUENCE [LARGE SCALE GENOMIC DNA]</scope>
    <source>
        <strain evidence="8">HYR1</strain>
    </source>
</reference>
<dbReference type="PANTHER" id="PTHR12552">
    <property type="entry name" value="OLIGOPHRENIN 1"/>
    <property type="match status" value="1"/>
</dbReference>
<dbReference type="SUPFAM" id="SSF50729">
    <property type="entry name" value="PH domain-like"/>
    <property type="match status" value="1"/>
</dbReference>
<dbReference type="Gene3D" id="2.30.30.40">
    <property type="entry name" value="SH3 Domains"/>
    <property type="match status" value="1"/>
</dbReference>
<dbReference type="Gene3D" id="1.10.555.10">
    <property type="entry name" value="Rho GTPase activation protein"/>
    <property type="match status" value="1"/>
</dbReference>
<dbReference type="InterPro" id="IPR000198">
    <property type="entry name" value="RhoGAP_dom"/>
</dbReference>
<dbReference type="GO" id="GO:0005737">
    <property type="term" value="C:cytoplasm"/>
    <property type="evidence" value="ECO:0007669"/>
    <property type="project" value="InterPro"/>
</dbReference>
<dbReference type="InterPro" id="IPR036028">
    <property type="entry name" value="SH3-like_dom_sf"/>
</dbReference>
<dbReference type="Gene3D" id="2.30.29.30">
    <property type="entry name" value="Pleckstrin-homology domain (PH domain)/Phosphotyrosine-binding domain (PTB)"/>
    <property type="match status" value="1"/>
</dbReference>
<evidence type="ECO:0000256" key="1">
    <source>
        <dbReference type="ARBA" id="ARBA00022443"/>
    </source>
</evidence>
<evidence type="ECO:0000259" key="6">
    <source>
        <dbReference type="PROSITE" id="PS50002"/>
    </source>
</evidence>
<dbReference type="SUPFAM" id="SSF103657">
    <property type="entry name" value="BAR/IMD domain-like"/>
    <property type="match status" value="1"/>
</dbReference>
<dbReference type="InterPro" id="IPR001452">
    <property type="entry name" value="SH3_domain"/>
</dbReference>
<keyword evidence="1 3" id="KW-0728">SH3 domain</keyword>
<dbReference type="GO" id="GO:0005096">
    <property type="term" value="F:GTPase activator activity"/>
    <property type="evidence" value="ECO:0007669"/>
    <property type="project" value="UniProtKB-KW"/>
</dbReference>
<dbReference type="InterPro" id="IPR027267">
    <property type="entry name" value="AH/BAR_dom_sf"/>
</dbReference>
<dbReference type="Pfam" id="PF14604">
    <property type="entry name" value="SH3_9"/>
    <property type="match status" value="1"/>
</dbReference>
<dbReference type="STRING" id="10195.A0A3M7RYL7"/>
<dbReference type="InterPro" id="IPR004148">
    <property type="entry name" value="BAR_dom"/>
</dbReference>
<feature type="domain" description="SH3" evidence="6">
    <location>
        <begin position="894"/>
        <end position="954"/>
    </location>
</feature>
<dbReference type="Pfam" id="PF16746">
    <property type="entry name" value="BAR_3"/>
    <property type="match status" value="1"/>
</dbReference>
<dbReference type="SUPFAM" id="SSF48350">
    <property type="entry name" value="GTPase activation domain, GAP"/>
    <property type="match status" value="1"/>
</dbReference>
<dbReference type="AlphaFoldDB" id="A0A3M7RYL7"/>
<dbReference type="InterPro" id="IPR047225">
    <property type="entry name" value="PH_GRAF"/>
</dbReference>
<evidence type="ECO:0000259" key="7">
    <source>
        <dbReference type="PROSITE" id="PS50238"/>
    </source>
</evidence>
<keyword evidence="4" id="KW-0175">Coiled coil</keyword>
<feature type="compositionally biased region" description="Low complexity" evidence="5">
    <location>
        <begin position="790"/>
        <end position="826"/>
    </location>
</feature>
<sequence>MVLILKLDHLEYKEAILDSPDFREKLKRHEKHIVDTNKNIKNLLKKFEDVLNACNELQNAQDSLAISLKDFQLGFVGEMSEEESDLFESFECTYSLFHEIKEFSNKMINTGQKLIKQIDDFRKIKIDQFKEKKKEYDRQNIKYVTALEKYLQSSQNLKKERTNEEHSTDSKENDRIVWQENLTFYSKCLDYVLCIQEFEDKWFLFFAQTIFAYVQNWKTFYHEGYEKYVDSDERFKKSQSGIQAMSDNFDYLKQKSQEFVSNILKNPDYYINYHDQGSSSDQVVSKQGYLYLLEKKTIGSSARVKQYCKYYKENRKLEVIPYNQSANKAHAEVYYVNNCQKSSSDKRFVFDISLRDKSYSSVHTYQALSYEDYKAWFAIMDGKEMTPVLSNYSIKSEPIYVLDRNGINFMKRCFQLLEDEKIKEEGIYRKNGVSHKTNAFIERNFVNIQSSMYTYSNVSNDNLNCETNGTSDNQSNSSSSLVHSVLKSANLLSHSSSYSTLSFNNSHHSNENSNNSLEPKSNITGNNSKSILVVNGPESEDTCTITSALKHYLIHLKEPLMTFQYNQHFLAACRKESFIERITEIYKLLHMLPPYHFEAIELLINHLQKVSKYSQVNKMTTSNLATCFGPTVFRTQQECVSNLYNIKFYSEIVELLIINHDYMFTKNLTPSMFKLISPIKSPPTMLSGAVTLLNNSNGTNSPKVAKLRKNNPITANMASKRFFNSNRNTLINASKTSVSSDSSQSEKEFHSHSCLIAYASPLNASSPTSDQHKTENLVISDSSVNNCLQSPSSSLSSPSTSTISSPNFNAQSNSSQNQSKLANKSSEGNLQKLAINNSSNLNRASTPILSSAQFISSPLNKRSDLVEKAFSANTTLASSNLLNQNSPKNNISPVRLKRARTLYPCEADNPSELSFEANVIIFNVRRSKESGWLEASYNGKHGLVPGNYVQILDD</sequence>
<keyword evidence="9" id="KW-1185">Reference proteome</keyword>
<evidence type="ECO:0000256" key="2">
    <source>
        <dbReference type="ARBA" id="ARBA00022468"/>
    </source>
</evidence>
<dbReference type="SUPFAM" id="SSF50044">
    <property type="entry name" value="SH3-domain"/>
    <property type="match status" value="1"/>
</dbReference>
<feature type="region of interest" description="Disordered" evidence="5">
    <location>
        <begin position="503"/>
        <end position="523"/>
    </location>
</feature>
<gene>
    <name evidence="8" type="ORF">BpHYR1_008286</name>
</gene>
<comment type="caution">
    <text evidence="8">The sequence shown here is derived from an EMBL/GenBank/DDBJ whole genome shotgun (WGS) entry which is preliminary data.</text>
</comment>
<dbReference type="EMBL" id="REGN01002354">
    <property type="protein sequence ID" value="RNA28664.1"/>
    <property type="molecule type" value="Genomic_DNA"/>
</dbReference>
<dbReference type="PROSITE" id="PS50238">
    <property type="entry name" value="RHOGAP"/>
    <property type="match status" value="1"/>
</dbReference>
<evidence type="ECO:0000256" key="3">
    <source>
        <dbReference type="PROSITE-ProRule" id="PRU00192"/>
    </source>
</evidence>
<dbReference type="Pfam" id="PF00620">
    <property type="entry name" value="RhoGAP"/>
    <property type="match status" value="1"/>
</dbReference>
<feature type="coiled-coil region" evidence="4">
    <location>
        <begin position="26"/>
        <end position="60"/>
    </location>
</feature>
<dbReference type="PROSITE" id="PS50002">
    <property type="entry name" value="SH3"/>
    <property type="match status" value="1"/>
</dbReference>
<dbReference type="Proteomes" id="UP000276133">
    <property type="component" value="Unassembled WGS sequence"/>
</dbReference>
<dbReference type="GO" id="GO:0007165">
    <property type="term" value="P:signal transduction"/>
    <property type="evidence" value="ECO:0007669"/>
    <property type="project" value="InterPro"/>
</dbReference>
<evidence type="ECO:0000313" key="9">
    <source>
        <dbReference type="Proteomes" id="UP000276133"/>
    </source>
</evidence>
<protein>
    <submittedName>
        <fullName evidence="8">Rho GTPase-activating 26</fullName>
    </submittedName>
</protein>
<evidence type="ECO:0000256" key="5">
    <source>
        <dbReference type="SAM" id="MobiDB-lite"/>
    </source>
</evidence>
<organism evidence="8 9">
    <name type="scientific">Brachionus plicatilis</name>
    <name type="common">Marine rotifer</name>
    <name type="synonym">Brachionus muelleri</name>
    <dbReference type="NCBI Taxonomy" id="10195"/>
    <lineage>
        <taxon>Eukaryota</taxon>
        <taxon>Metazoa</taxon>
        <taxon>Spiralia</taxon>
        <taxon>Gnathifera</taxon>
        <taxon>Rotifera</taxon>
        <taxon>Eurotatoria</taxon>
        <taxon>Monogononta</taxon>
        <taxon>Pseudotrocha</taxon>
        <taxon>Ploima</taxon>
        <taxon>Brachionidae</taxon>
        <taxon>Brachionus</taxon>
    </lineage>
</organism>
<dbReference type="InterPro" id="IPR008936">
    <property type="entry name" value="Rho_GTPase_activation_prot"/>
</dbReference>
<dbReference type="SMART" id="SM00326">
    <property type="entry name" value="SH3"/>
    <property type="match status" value="1"/>
</dbReference>
<dbReference type="PANTHER" id="PTHR12552:SF1">
    <property type="entry name" value="RHO GTPASE-ACTIVATING PROTEIN GRAF"/>
    <property type="match status" value="1"/>
</dbReference>
<evidence type="ECO:0000313" key="8">
    <source>
        <dbReference type="EMBL" id="RNA28664.1"/>
    </source>
</evidence>
<dbReference type="Gene3D" id="1.20.1270.60">
    <property type="entry name" value="Arfaptin homology (AH) domain/BAR domain"/>
    <property type="match status" value="1"/>
</dbReference>
<dbReference type="CDD" id="cd01249">
    <property type="entry name" value="BAR-PH_GRAF_family"/>
    <property type="match status" value="1"/>
</dbReference>
<name>A0A3M7RYL7_BRAPC</name>
<keyword evidence="2" id="KW-0343">GTPase activation</keyword>
<feature type="compositionally biased region" description="Low complexity" evidence="5">
    <location>
        <begin position="503"/>
        <end position="522"/>
    </location>
</feature>